<evidence type="ECO:0000256" key="6">
    <source>
        <dbReference type="ARBA" id="ARBA00022741"/>
    </source>
</evidence>
<dbReference type="eggNOG" id="COG4149">
    <property type="taxonomic scope" value="Bacteria"/>
</dbReference>
<dbReference type="PROSITE" id="PS50893">
    <property type="entry name" value="ABC_TRANSPORTER_2"/>
    <property type="match status" value="1"/>
</dbReference>
<dbReference type="SUPFAM" id="SSF52540">
    <property type="entry name" value="P-loop containing nucleoside triphosphate hydrolases"/>
    <property type="match status" value="1"/>
</dbReference>
<evidence type="ECO:0000259" key="11">
    <source>
        <dbReference type="PROSITE" id="PS50893"/>
    </source>
</evidence>
<dbReference type="Pfam" id="PF00528">
    <property type="entry name" value="BPD_transp_1"/>
    <property type="match status" value="1"/>
</dbReference>
<dbReference type="Proteomes" id="UP000034681">
    <property type="component" value="Unassembled WGS sequence"/>
</dbReference>
<evidence type="ECO:0000256" key="8">
    <source>
        <dbReference type="ARBA" id="ARBA00022989"/>
    </source>
</evidence>
<dbReference type="GO" id="GO:0016887">
    <property type="term" value="F:ATP hydrolysis activity"/>
    <property type="evidence" value="ECO:0007669"/>
    <property type="project" value="InterPro"/>
</dbReference>
<dbReference type="GO" id="GO:0015098">
    <property type="term" value="F:molybdate ion transmembrane transporter activity"/>
    <property type="evidence" value="ECO:0007669"/>
    <property type="project" value="InterPro"/>
</dbReference>
<feature type="domain" description="ABC transmembrane type-1" evidence="12">
    <location>
        <begin position="1"/>
        <end position="198"/>
    </location>
</feature>
<dbReference type="SMART" id="SM00382">
    <property type="entry name" value="AAA"/>
    <property type="match status" value="1"/>
</dbReference>
<evidence type="ECO:0000256" key="9">
    <source>
        <dbReference type="ARBA" id="ARBA00023136"/>
    </source>
</evidence>
<feature type="transmembrane region" description="Helical" evidence="10">
    <location>
        <begin position="36"/>
        <end position="55"/>
    </location>
</feature>
<dbReference type="OrthoDB" id="508245at2"/>
<dbReference type="InterPro" id="IPR035906">
    <property type="entry name" value="MetI-like_sf"/>
</dbReference>
<dbReference type="RefSeq" id="WP_017712291.1">
    <property type="nucleotide sequence ID" value="NZ_KB235937.1"/>
</dbReference>
<gene>
    <name evidence="13" type="ORF">PROH_13405</name>
</gene>
<dbReference type="PROSITE" id="PS50928">
    <property type="entry name" value="ABC_TM1"/>
    <property type="match status" value="1"/>
</dbReference>
<dbReference type="PANTHER" id="PTHR42781">
    <property type="entry name" value="SPERMIDINE/PUTRESCINE IMPORT ATP-BINDING PROTEIN POTA"/>
    <property type="match status" value="1"/>
</dbReference>
<dbReference type="InterPro" id="IPR000515">
    <property type="entry name" value="MetI-like"/>
</dbReference>
<dbReference type="PROSITE" id="PS00211">
    <property type="entry name" value="ABC_TRANSPORTER_1"/>
    <property type="match status" value="1"/>
</dbReference>
<evidence type="ECO:0000256" key="3">
    <source>
        <dbReference type="ARBA" id="ARBA00022448"/>
    </source>
</evidence>
<keyword evidence="3 10" id="KW-0813">Transport</keyword>
<proteinExistence type="inferred from homology"/>
<dbReference type="InterPro" id="IPR003593">
    <property type="entry name" value="AAA+_ATPase"/>
</dbReference>
<dbReference type="eggNOG" id="COG1118">
    <property type="taxonomic scope" value="Bacteria"/>
</dbReference>
<keyword evidence="7" id="KW-0067">ATP-binding</keyword>
<feature type="transmembrane region" description="Helical" evidence="10">
    <location>
        <begin position="182"/>
        <end position="202"/>
    </location>
</feature>
<feature type="transmembrane region" description="Helical" evidence="10">
    <location>
        <begin position="6"/>
        <end position="24"/>
    </location>
</feature>
<sequence>MQTATIATLIAVALGIVLAGWMFYYRGWGRGLWDGILTLPLVLPPTVVGFLLLWLLGRRGPLGQLLGSLDITVIFSWWATVIAAAIVAIPLVYRASLGAFHQVDPDLLAIARTLGASEGRVFRQVLLPLAWPGILAGTILAFARALGEFGATLMVAGSIPGRTQTLPIAIYLAAAEGKTNLALAWVGLMVALGLGTIALLNYTTDRNRSHPVIDRWTGSRLDDARLDNARLKSSRGDASGSCLQTAATDRPSAWDPTLQVSIDHPLASFNLSLAFQSPPQPLGILGASGSGKTMTLRCLAGLETPQRGQIVVKQRVLLDRDRGLNVPSQQRRVGLVLQNYALFPHLSVAQNIAFGLQHCAGGDRHKQVRHYLQQFQLSGLENRYPRQLSGGQQQRVALARALAPGPDVLLLDEPLSALDSHLRGQVEELLRTTCATYPGPVIWVTHCLEELYRCCPQVVVLDRGRVIAQGETAHLFEQPPNVETARLMGCQNLSRLALVPGSSPPAPYHALDWGCHLGPFWESRDREFGSDRSHPSHVGIYGHHLSLSATPTPQGLPCWLHRTRPHPHHITVWVRLSSDPVTALLQVTLSPQQWSQVADHPQPWCLNFEPQHLIWMVPAPQQTQSSVDPLHWEPWDHLP</sequence>
<comment type="subcellular location">
    <subcellularLocation>
        <location evidence="2">Cell inner membrane</location>
        <topology evidence="2">Peripheral membrane protein</topology>
    </subcellularLocation>
    <subcellularLocation>
        <location evidence="10">Cell membrane</location>
        <topology evidence="10">Multi-pass membrane protein</topology>
    </subcellularLocation>
    <subcellularLocation>
        <location evidence="1">Membrane</location>
        <topology evidence="1">Multi-pass membrane protein</topology>
    </subcellularLocation>
</comment>
<evidence type="ECO:0000259" key="12">
    <source>
        <dbReference type="PROSITE" id="PS50928"/>
    </source>
</evidence>
<dbReference type="InterPro" id="IPR003439">
    <property type="entry name" value="ABC_transporter-like_ATP-bd"/>
</dbReference>
<evidence type="ECO:0000256" key="4">
    <source>
        <dbReference type="ARBA" id="ARBA00022505"/>
    </source>
</evidence>
<dbReference type="PANTHER" id="PTHR42781:SF4">
    <property type="entry name" value="SPERMIDINE_PUTRESCINE IMPORT ATP-BINDING PROTEIN POTA"/>
    <property type="match status" value="1"/>
</dbReference>
<dbReference type="EMBL" id="AJTX02000006">
    <property type="protein sequence ID" value="KKI98842.1"/>
    <property type="molecule type" value="Genomic_DNA"/>
</dbReference>
<accession>A0A0M2PUS3</accession>
<dbReference type="STRING" id="317619.GCA_000332315_01813"/>
<keyword evidence="4" id="KW-0500">Molybdenum</keyword>
<organism evidence="13 14">
    <name type="scientific">Prochlorothrix hollandica PCC 9006 = CALU 1027</name>
    <dbReference type="NCBI Taxonomy" id="317619"/>
    <lineage>
        <taxon>Bacteria</taxon>
        <taxon>Bacillati</taxon>
        <taxon>Cyanobacteriota</taxon>
        <taxon>Cyanophyceae</taxon>
        <taxon>Prochlorotrichales</taxon>
        <taxon>Prochlorotrichaceae</taxon>
        <taxon>Prochlorothrix</taxon>
    </lineage>
</organism>
<feature type="domain" description="ABC transporter" evidence="11">
    <location>
        <begin position="243"/>
        <end position="488"/>
    </location>
</feature>
<dbReference type="Gene3D" id="3.40.50.300">
    <property type="entry name" value="P-loop containing nucleotide triphosphate hydrolases"/>
    <property type="match status" value="1"/>
</dbReference>
<evidence type="ECO:0008006" key="15">
    <source>
        <dbReference type="Google" id="ProtNLM"/>
    </source>
</evidence>
<feature type="transmembrane region" description="Helical" evidence="10">
    <location>
        <begin position="125"/>
        <end position="146"/>
    </location>
</feature>
<keyword evidence="5 10" id="KW-0812">Transmembrane</keyword>
<comment type="caution">
    <text evidence="13">The sequence shown here is derived from an EMBL/GenBank/DDBJ whole genome shotgun (WGS) entry which is preliminary data.</text>
</comment>
<comment type="similarity">
    <text evidence="10">Belongs to the binding-protein-dependent transport system permease family.</text>
</comment>
<evidence type="ECO:0000256" key="10">
    <source>
        <dbReference type="RuleBase" id="RU363032"/>
    </source>
</evidence>
<feature type="transmembrane region" description="Helical" evidence="10">
    <location>
        <begin position="75"/>
        <end position="93"/>
    </location>
</feature>
<name>A0A0M2PUS3_PROHO</name>
<dbReference type="AlphaFoldDB" id="A0A0M2PUS3"/>
<dbReference type="InterPro" id="IPR050093">
    <property type="entry name" value="ABC_SmlMolc_Importer"/>
</dbReference>
<evidence type="ECO:0000256" key="2">
    <source>
        <dbReference type="ARBA" id="ARBA00004417"/>
    </source>
</evidence>
<keyword evidence="14" id="KW-1185">Reference proteome</keyword>
<dbReference type="InterPro" id="IPR011867">
    <property type="entry name" value="ModB_ABC"/>
</dbReference>
<evidence type="ECO:0000313" key="14">
    <source>
        <dbReference type="Proteomes" id="UP000034681"/>
    </source>
</evidence>
<evidence type="ECO:0000256" key="7">
    <source>
        <dbReference type="ARBA" id="ARBA00022840"/>
    </source>
</evidence>
<evidence type="ECO:0000256" key="1">
    <source>
        <dbReference type="ARBA" id="ARBA00004141"/>
    </source>
</evidence>
<dbReference type="InterPro" id="IPR027417">
    <property type="entry name" value="P-loop_NTPase"/>
</dbReference>
<dbReference type="NCBIfam" id="TIGR02141">
    <property type="entry name" value="modB_ABC"/>
    <property type="match status" value="1"/>
</dbReference>
<reference evidence="13" key="1">
    <citation type="submission" date="2012-04" db="EMBL/GenBank/DDBJ databases">
        <authorList>
            <person name="Borisov I.G."/>
            <person name="Ivanikova N.V."/>
            <person name="Pinevich A.V."/>
        </authorList>
    </citation>
    <scope>NUCLEOTIDE SEQUENCE</scope>
    <source>
        <strain evidence="13">CALU 1027</strain>
    </source>
</reference>
<protein>
    <recommendedName>
        <fullName evidence="15">Maltoporin</fullName>
    </recommendedName>
</protein>
<dbReference type="GO" id="GO:0005886">
    <property type="term" value="C:plasma membrane"/>
    <property type="evidence" value="ECO:0007669"/>
    <property type="project" value="UniProtKB-SubCell"/>
</dbReference>
<dbReference type="GO" id="GO:0005524">
    <property type="term" value="F:ATP binding"/>
    <property type="evidence" value="ECO:0007669"/>
    <property type="project" value="UniProtKB-KW"/>
</dbReference>
<dbReference type="InterPro" id="IPR017871">
    <property type="entry name" value="ABC_transporter-like_CS"/>
</dbReference>
<keyword evidence="6" id="KW-0547">Nucleotide-binding</keyword>
<keyword evidence="8 10" id="KW-1133">Transmembrane helix</keyword>
<keyword evidence="9 10" id="KW-0472">Membrane</keyword>
<dbReference type="SUPFAM" id="SSF161098">
    <property type="entry name" value="MetI-like"/>
    <property type="match status" value="1"/>
</dbReference>
<evidence type="ECO:0000256" key="5">
    <source>
        <dbReference type="ARBA" id="ARBA00022692"/>
    </source>
</evidence>
<evidence type="ECO:0000313" key="13">
    <source>
        <dbReference type="EMBL" id="KKI98842.1"/>
    </source>
</evidence>
<dbReference type="CDD" id="cd06261">
    <property type="entry name" value="TM_PBP2"/>
    <property type="match status" value="1"/>
</dbReference>
<dbReference type="Gene3D" id="1.10.3720.10">
    <property type="entry name" value="MetI-like"/>
    <property type="match status" value="1"/>
</dbReference>
<dbReference type="Pfam" id="PF00005">
    <property type="entry name" value="ABC_tran"/>
    <property type="match status" value="1"/>
</dbReference>